<gene>
    <name evidence="18" type="ORF">GCM10007276_19870</name>
</gene>
<keyword evidence="11" id="KW-0720">Serine protease</keyword>
<feature type="binding site" evidence="15">
    <location>
        <position position="157"/>
    </location>
    <ligand>
        <name>substrate</name>
    </ligand>
</feature>
<dbReference type="InterPro" id="IPR011782">
    <property type="entry name" value="Pept_S1C_Do"/>
</dbReference>
<comment type="subcellular location">
    <subcellularLocation>
        <location evidence="2">Periplasm</location>
    </subcellularLocation>
</comment>
<name>A0A8J2YHB8_9RHOB</name>
<keyword evidence="12" id="KW-0346">Stress response</keyword>
<dbReference type="Gene3D" id="2.30.42.10">
    <property type="match status" value="2"/>
</dbReference>
<dbReference type="SUPFAM" id="SSF50494">
    <property type="entry name" value="Trypsin-like serine proteases"/>
    <property type="match status" value="1"/>
</dbReference>
<evidence type="ECO:0000256" key="3">
    <source>
        <dbReference type="ARBA" id="ARBA00010541"/>
    </source>
</evidence>
<keyword evidence="9" id="KW-0574">Periplasm</keyword>
<comment type="similarity">
    <text evidence="3">Belongs to the peptidase S1C family.</text>
</comment>
<evidence type="ECO:0000313" key="19">
    <source>
        <dbReference type="Proteomes" id="UP000602745"/>
    </source>
</evidence>
<evidence type="ECO:0000256" key="13">
    <source>
        <dbReference type="ARBA" id="ARBA00032850"/>
    </source>
</evidence>
<feature type="chain" id="PRO_5038908711" description="Probable periplasmic serine endoprotease DegP-like" evidence="16">
    <location>
        <begin position="32"/>
        <end position="498"/>
    </location>
</feature>
<reference evidence="18" key="2">
    <citation type="submission" date="2020-09" db="EMBL/GenBank/DDBJ databases">
        <authorList>
            <person name="Sun Q."/>
            <person name="Sedlacek I."/>
        </authorList>
    </citation>
    <scope>NUCLEOTIDE SEQUENCE</scope>
    <source>
        <strain evidence="18">CCM 7684</strain>
    </source>
</reference>
<evidence type="ECO:0000259" key="17">
    <source>
        <dbReference type="PROSITE" id="PS50106"/>
    </source>
</evidence>
<dbReference type="InterPro" id="IPR009003">
    <property type="entry name" value="Peptidase_S1_PA"/>
</dbReference>
<comment type="caution">
    <text evidence="18">The sequence shown here is derived from an EMBL/GenBank/DDBJ whole genome shotgun (WGS) entry which is preliminary data.</text>
</comment>
<dbReference type="SMART" id="SM00228">
    <property type="entry name" value="PDZ"/>
    <property type="match status" value="2"/>
</dbReference>
<dbReference type="SUPFAM" id="SSF50156">
    <property type="entry name" value="PDZ domain-like"/>
    <property type="match status" value="1"/>
</dbReference>
<evidence type="ECO:0000256" key="12">
    <source>
        <dbReference type="ARBA" id="ARBA00023016"/>
    </source>
</evidence>
<keyword evidence="7 16" id="KW-0732">Signal</keyword>
<dbReference type="Proteomes" id="UP000602745">
    <property type="component" value="Unassembled WGS sequence"/>
</dbReference>
<evidence type="ECO:0000256" key="7">
    <source>
        <dbReference type="ARBA" id="ARBA00022729"/>
    </source>
</evidence>
<keyword evidence="10" id="KW-0378">Hydrolase</keyword>
<evidence type="ECO:0000256" key="1">
    <source>
        <dbReference type="ARBA" id="ARBA00001772"/>
    </source>
</evidence>
<evidence type="ECO:0000256" key="8">
    <source>
        <dbReference type="ARBA" id="ARBA00022737"/>
    </source>
</evidence>
<evidence type="ECO:0000256" key="4">
    <source>
        <dbReference type="ARBA" id="ARBA00013035"/>
    </source>
</evidence>
<keyword evidence="8" id="KW-0677">Repeat</keyword>
<dbReference type="InterPro" id="IPR001940">
    <property type="entry name" value="Peptidase_S1C"/>
</dbReference>
<dbReference type="EC" id="3.4.21.107" evidence="4"/>
<reference evidence="18" key="1">
    <citation type="journal article" date="2014" name="Int. J. Syst. Evol. Microbiol.">
        <title>Complete genome sequence of Corynebacterium casei LMG S-19264T (=DSM 44701T), isolated from a smear-ripened cheese.</title>
        <authorList>
            <consortium name="US DOE Joint Genome Institute (JGI-PGF)"/>
            <person name="Walter F."/>
            <person name="Albersmeier A."/>
            <person name="Kalinowski J."/>
            <person name="Ruckert C."/>
        </authorList>
    </citation>
    <scope>NUCLEOTIDE SEQUENCE</scope>
    <source>
        <strain evidence="18">CCM 7684</strain>
    </source>
</reference>
<keyword evidence="6 18" id="KW-0645">Protease</keyword>
<dbReference type="GO" id="GO:0006508">
    <property type="term" value="P:proteolysis"/>
    <property type="evidence" value="ECO:0007669"/>
    <property type="project" value="UniProtKB-KW"/>
</dbReference>
<feature type="active site" description="Charge relay system" evidence="14">
    <location>
        <position position="127"/>
    </location>
</feature>
<dbReference type="PANTHER" id="PTHR22939">
    <property type="entry name" value="SERINE PROTEASE FAMILY S1C HTRA-RELATED"/>
    <property type="match status" value="1"/>
</dbReference>
<evidence type="ECO:0000256" key="6">
    <source>
        <dbReference type="ARBA" id="ARBA00022670"/>
    </source>
</evidence>
<dbReference type="PRINTS" id="PR00834">
    <property type="entry name" value="PROTEASES2C"/>
</dbReference>
<dbReference type="PROSITE" id="PS50106">
    <property type="entry name" value="PDZ"/>
    <property type="match status" value="1"/>
</dbReference>
<evidence type="ECO:0000256" key="9">
    <source>
        <dbReference type="ARBA" id="ARBA00022764"/>
    </source>
</evidence>
<dbReference type="GO" id="GO:0042597">
    <property type="term" value="C:periplasmic space"/>
    <property type="evidence" value="ECO:0007669"/>
    <property type="project" value="UniProtKB-SubCell"/>
</dbReference>
<sequence>MSYHGVIGRTCRSSAAALVVVALAFPLTSQAQTVAPAPAQARGPEAISTVINDVIDTVVLISTSESVSTDIAPNAEGQPELSPDVPLDEFFKEFFERQEQGESQGRPTGEGSGFVVDPSGLIVTNNHVIEGSDGIEVTLNDGTKLPAEVVGRDKETDIAVLRVKPSSPLKAVKYGNSDALTVGEWVVALGNPFGIGLSASSGIISGRNRDIRSGRFDAFIQTDASINKGNSGGPLFNLNGEVIGINTAILSPTGGSIGIGFAVPITTASRVVDQLVRYGETRRGYMGVRIQDVTSELLSRLGLDRARGALIAGVTEEGPAAKAGLKIGDVVLSIDGKPVPDSRALQRIVADAGNDRAVDVVILRDRKEQTLKVMLGRLEKETDDTGAAEPAPEVEQTGTADAFGAKFANITDELRRSFSIDQTVRGSLVVVEVSKDAPLAAAQIAPGFVLLEVQQHAVRDGEGLKERIKSLKATGKTTAQLLFSSPDGAYRFVTAKLD</sequence>
<proteinExistence type="inferred from homology"/>
<dbReference type="Gene3D" id="2.40.10.120">
    <property type="match status" value="1"/>
</dbReference>
<dbReference type="GO" id="GO:0004252">
    <property type="term" value="F:serine-type endopeptidase activity"/>
    <property type="evidence" value="ECO:0007669"/>
    <property type="project" value="InterPro"/>
</dbReference>
<comment type="catalytic activity">
    <reaction evidence="1">
        <text>Acts on substrates that are at least partially unfolded. The cleavage site P1 residue is normally between a pair of hydrophobic residues, such as Val-|-Val.</text>
        <dbReference type="EC" id="3.4.21.107"/>
    </reaction>
</comment>
<dbReference type="CDD" id="cd10839">
    <property type="entry name" value="cpPDZ1_DegP-like"/>
    <property type="match status" value="1"/>
</dbReference>
<dbReference type="RefSeq" id="WP_188409569.1">
    <property type="nucleotide sequence ID" value="NZ_BMCP01000002.1"/>
</dbReference>
<accession>A0A8J2YHB8</accession>
<feature type="domain" description="PDZ" evidence="17">
    <location>
        <begin position="275"/>
        <end position="361"/>
    </location>
</feature>
<dbReference type="AlphaFoldDB" id="A0A8J2YHB8"/>
<dbReference type="Pfam" id="PF13180">
    <property type="entry name" value="PDZ_2"/>
    <property type="match status" value="1"/>
</dbReference>
<feature type="active site" description="Charge relay system" evidence="14">
    <location>
        <position position="157"/>
    </location>
</feature>
<feature type="binding site" evidence="15">
    <location>
        <position position="127"/>
    </location>
    <ligand>
        <name>substrate</name>
    </ligand>
</feature>
<protein>
    <recommendedName>
        <fullName evidence="5">Probable periplasmic serine endoprotease DegP-like</fullName>
        <ecNumber evidence="4">3.4.21.107</ecNumber>
    </recommendedName>
    <alternativeName>
        <fullName evidence="13">Protease Do</fullName>
    </alternativeName>
</protein>
<dbReference type="InterPro" id="IPR036034">
    <property type="entry name" value="PDZ_sf"/>
</dbReference>
<evidence type="ECO:0000256" key="11">
    <source>
        <dbReference type="ARBA" id="ARBA00022825"/>
    </source>
</evidence>
<evidence type="ECO:0000256" key="15">
    <source>
        <dbReference type="PIRSR" id="PIRSR611782-2"/>
    </source>
</evidence>
<dbReference type="InterPro" id="IPR001478">
    <property type="entry name" value="PDZ"/>
</dbReference>
<feature type="binding site" evidence="15">
    <location>
        <begin position="229"/>
        <end position="231"/>
    </location>
    <ligand>
        <name>substrate</name>
    </ligand>
</feature>
<organism evidence="18 19">
    <name type="scientific">Agaricicola taiwanensis</name>
    <dbReference type="NCBI Taxonomy" id="591372"/>
    <lineage>
        <taxon>Bacteria</taxon>
        <taxon>Pseudomonadati</taxon>
        <taxon>Pseudomonadota</taxon>
        <taxon>Alphaproteobacteria</taxon>
        <taxon>Rhodobacterales</taxon>
        <taxon>Paracoccaceae</taxon>
        <taxon>Agaricicola</taxon>
    </lineage>
</organism>
<dbReference type="PANTHER" id="PTHR22939:SF130">
    <property type="entry name" value="PERIPLASMIC SERINE ENDOPROTEASE DEGP-LIKE-RELATED"/>
    <property type="match status" value="1"/>
</dbReference>
<feature type="signal peptide" evidence="16">
    <location>
        <begin position="1"/>
        <end position="31"/>
    </location>
</feature>
<evidence type="ECO:0000256" key="16">
    <source>
        <dbReference type="SAM" id="SignalP"/>
    </source>
</evidence>
<evidence type="ECO:0000256" key="5">
    <source>
        <dbReference type="ARBA" id="ARBA00013958"/>
    </source>
</evidence>
<evidence type="ECO:0000256" key="14">
    <source>
        <dbReference type="PIRSR" id="PIRSR611782-1"/>
    </source>
</evidence>
<evidence type="ECO:0000256" key="2">
    <source>
        <dbReference type="ARBA" id="ARBA00004418"/>
    </source>
</evidence>
<feature type="active site" description="Charge relay system" evidence="14">
    <location>
        <position position="231"/>
    </location>
</feature>
<dbReference type="NCBIfam" id="TIGR02037">
    <property type="entry name" value="degP_htrA_DO"/>
    <property type="match status" value="1"/>
</dbReference>
<dbReference type="EMBL" id="BMCP01000002">
    <property type="protein sequence ID" value="GGE42593.1"/>
    <property type="molecule type" value="Genomic_DNA"/>
</dbReference>
<evidence type="ECO:0000256" key="10">
    <source>
        <dbReference type="ARBA" id="ARBA00022801"/>
    </source>
</evidence>
<dbReference type="Pfam" id="PF13365">
    <property type="entry name" value="Trypsin_2"/>
    <property type="match status" value="1"/>
</dbReference>
<evidence type="ECO:0000313" key="18">
    <source>
        <dbReference type="EMBL" id="GGE42593.1"/>
    </source>
</evidence>
<keyword evidence="19" id="KW-1185">Reference proteome</keyword>